<evidence type="ECO:0000256" key="1">
    <source>
        <dbReference type="ARBA" id="ARBA00009178"/>
    </source>
</evidence>
<organism evidence="6 7">
    <name type="scientific">Cocos nucifera</name>
    <name type="common">Coconut palm</name>
    <dbReference type="NCBI Taxonomy" id="13894"/>
    <lineage>
        <taxon>Eukaryota</taxon>
        <taxon>Viridiplantae</taxon>
        <taxon>Streptophyta</taxon>
        <taxon>Embryophyta</taxon>
        <taxon>Tracheophyta</taxon>
        <taxon>Spermatophyta</taxon>
        <taxon>Magnoliopsida</taxon>
        <taxon>Liliopsida</taxon>
        <taxon>Arecaceae</taxon>
        <taxon>Arecoideae</taxon>
        <taxon>Cocoseae</taxon>
        <taxon>Attaleinae</taxon>
        <taxon>Cocos</taxon>
    </lineage>
</organism>
<name>A0A8K0HYD4_COCNU</name>
<reference evidence="6" key="1">
    <citation type="journal article" date="2017" name="Gigascience">
        <title>The genome draft of coconut (Cocos nucifera).</title>
        <authorList>
            <person name="Xiao Y."/>
            <person name="Xu P."/>
            <person name="Fan H."/>
            <person name="Baudouin L."/>
            <person name="Xia W."/>
            <person name="Bocs S."/>
            <person name="Xu J."/>
            <person name="Li Q."/>
            <person name="Guo A."/>
            <person name="Zhou L."/>
            <person name="Li J."/>
            <person name="Wu Y."/>
            <person name="Ma Z."/>
            <person name="Armero A."/>
            <person name="Issali A.E."/>
            <person name="Liu N."/>
            <person name="Peng M."/>
            <person name="Yang Y."/>
        </authorList>
    </citation>
    <scope>NUCLEOTIDE SEQUENCE</scope>
    <source>
        <tissue evidence="6">Spear leaf of Hainan Tall coconut</tissue>
    </source>
</reference>
<dbReference type="PANTHER" id="PTHR33136">
    <property type="entry name" value="RAPID ALKALINIZATION FACTOR-LIKE"/>
    <property type="match status" value="1"/>
</dbReference>
<dbReference type="Proteomes" id="UP000797356">
    <property type="component" value="Chromosome 2"/>
</dbReference>
<proteinExistence type="inferred from homology"/>
<gene>
    <name evidence="6" type="ORF">COCNU_02G002250</name>
</gene>
<dbReference type="InterPro" id="IPR008801">
    <property type="entry name" value="RALF"/>
</dbReference>
<keyword evidence="4" id="KW-1015">Disulfide bond</keyword>
<feature type="chain" id="PRO_5035451659" evidence="5">
    <location>
        <begin position="25"/>
        <end position="127"/>
    </location>
</feature>
<evidence type="ECO:0000256" key="2">
    <source>
        <dbReference type="ARBA" id="ARBA00022702"/>
    </source>
</evidence>
<dbReference type="OrthoDB" id="1863600at2759"/>
<keyword evidence="3 5" id="KW-0732">Signal</keyword>
<accession>A0A8K0HYD4</accession>
<feature type="signal peptide" evidence="5">
    <location>
        <begin position="1"/>
        <end position="24"/>
    </location>
</feature>
<sequence length="127" mass="13940">MAQRLAFLLLPLLLLMACVTKSSAFNAVGSEVPVGLADFTATRGDSACDGLLGQCTDDEKEMETETGISRRGLARAGVRFISYGALSRNRVPCSRRGYSYYNCSRGKRANPYRRGCSIITQCQRIFN</sequence>
<comment type="similarity">
    <text evidence="1">Belongs to the plant rapid alkalinization factor (RALF) family.</text>
</comment>
<dbReference type="Pfam" id="PF05498">
    <property type="entry name" value="RALF"/>
    <property type="match status" value="1"/>
</dbReference>
<reference evidence="6" key="2">
    <citation type="submission" date="2019-07" db="EMBL/GenBank/DDBJ databases">
        <authorList>
            <person name="Yang Y."/>
            <person name="Bocs S."/>
            <person name="Baudouin L."/>
        </authorList>
    </citation>
    <scope>NUCLEOTIDE SEQUENCE</scope>
    <source>
        <tissue evidence="6">Spear leaf of Hainan Tall coconut</tissue>
    </source>
</reference>
<evidence type="ECO:0000256" key="3">
    <source>
        <dbReference type="ARBA" id="ARBA00022729"/>
    </source>
</evidence>
<evidence type="ECO:0000313" key="6">
    <source>
        <dbReference type="EMBL" id="KAG1330257.1"/>
    </source>
</evidence>
<keyword evidence="2" id="KW-0372">Hormone</keyword>
<dbReference type="GO" id="GO:0019722">
    <property type="term" value="P:calcium-mediated signaling"/>
    <property type="evidence" value="ECO:0007669"/>
    <property type="project" value="TreeGrafter"/>
</dbReference>
<evidence type="ECO:0000256" key="4">
    <source>
        <dbReference type="ARBA" id="ARBA00023157"/>
    </source>
</evidence>
<comment type="caution">
    <text evidence="6">The sequence shown here is derived from an EMBL/GenBank/DDBJ whole genome shotgun (WGS) entry which is preliminary data.</text>
</comment>
<evidence type="ECO:0000313" key="7">
    <source>
        <dbReference type="Proteomes" id="UP000797356"/>
    </source>
</evidence>
<dbReference type="PANTHER" id="PTHR33136:SF89">
    <property type="entry name" value="PROTEIN RALF-LIKE 19"/>
    <property type="match status" value="1"/>
</dbReference>
<evidence type="ECO:0000256" key="5">
    <source>
        <dbReference type="SAM" id="SignalP"/>
    </source>
</evidence>
<dbReference type="GO" id="GO:0005179">
    <property type="term" value="F:hormone activity"/>
    <property type="evidence" value="ECO:0007669"/>
    <property type="project" value="UniProtKB-KW"/>
</dbReference>
<dbReference type="PROSITE" id="PS51257">
    <property type="entry name" value="PROKAR_LIPOPROTEIN"/>
    <property type="match status" value="1"/>
</dbReference>
<protein>
    <submittedName>
        <fullName evidence="6">Protein RALF-like 33</fullName>
    </submittedName>
</protein>
<keyword evidence="7" id="KW-1185">Reference proteome</keyword>
<dbReference type="EMBL" id="CM017873">
    <property type="protein sequence ID" value="KAG1330257.1"/>
    <property type="molecule type" value="Genomic_DNA"/>
</dbReference>
<dbReference type="GO" id="GO:0009506">
    <property type="term" value="C:plasmodesma"/>
    <property type="evidence" value="ECO:0007669"/>
    <property type="project" value="TreeGrafter"/>
</dbReference>
<dbReference type="AlphaFoldDB" id="A0A8K0HYD4"/>